<comment type="caution">
    <text evidence="2">The sequence shown here is derived from an EMBL/GenBank/DDBJ whole genome shotgun (WGS) entry which is preliminary data.</text>
</comment>
<organism evidence="2 3">
    <name type="scientific">Rhodotorula taiwanensis</name>
    <dbReference type="NCBI Taxonomy" id="741276"/>
    <lineage>
        <taxon>Eukaryota</taxon>
        <taxon>Fungi</taxon>
        <taxon>Dikarya</taxon>
        <taxon>Basidiomycota</taxon>
        <taxon>Pucciniomycotina</taxon>
        <taxon>Microbotryomycetes</taxon>
        <taxon>Sporidiobolales</taxon>
        <taxon>Sporidiobolaceae</taxon>
        <taxon>Rhodotorula</taxon>
    </lineage>
</organism>
<feature type="transmembrane region" description="Helical" evidence="1">
    <location>
        <begin position="33"/>
        <end position="57"/>
    </location>
</feature>
<evidence type="ECO:0000256" key="1">
    <source>
        <dbReference type="SAM" id="Phobius"/>
    </source>
</evidence>
<keyword evidence="1" id="KW-0472">Membrane</keyword>
<name>A0A2S5AZ77_9BASI</name>
<feature type="non-terminal residue" evidence="2">
    <location>
        <position position="86"/>
    </location>
</feature>
<reference evidence="2 3" key="1">
    <citation type="journal article" date="2018" name="Front. Microbiol.">
        <title>Prospects for Fungal Bioremediation of Acidic Radioactive Waste Sites: Characterization and Genome Sequence of Rhodotorula taiwanensis MD1149.</title>
        <authorList>
            <person name="Tkavc R."/>
            <person name="Matrosova V.Y."/>
            <person name="Grichenko O.E."/>
            <person name="Gostincar C."/>
            <person name="Volpe R.P."/>
            <person name="Klimenkova P."/>
            <person name="Gaidamakova E.K."/>
            <person name="Zhou C.E."/>
            <person name="Stewart B.J."/>
            <person name="Lyman M.G."/>
            <person name="Malfatti S.A."/>
            <person name="Rubinfeld B."/>
            <person name="Courtot M."/>
            <person name="Singh J."/>
            <person name="Dalgard C.L."/>
            <person name="Hamilton T."/>
            <person name="Frey K.G."/>
            <person name="Gunde-Cimerman N."/>
            <person name="Dugan L."/>
            <person name="Daly M.J."/>
        </authorList>
    </citation>
    <scope>NUCLEOTIDE SEQUENCE [LARGE SCALE GENOMIC DNA]</scope>
    <source>
        <strain evidence="2 3">MD1149</strain>
    </source>
</reference>
<protein>
    <submittedName>
        <fullName evidence="2">Uncharacterized protein</fullName>
    </submittedName>
</protein>
<dbReference type="EMBL" id="PJQD01000180">
    <property type="protein sequence ID" value="POY69886.1"/>
    <property type="molecule type" value="Genomic_DNA"/>
</dbReference>
<keyword evidence="3" id="KW-1185">Reference proteome</keyword>
<proteinExistence type="predicted"/>
<sequence length="86" mass="9620">MEIRGAPSRAEGRVATAWDFRFLFNLLQTQIQVIGFANALGSTYLLYFATVYVALFVVSPPPAQVSLTLHLVVIQCLLEIFDSERD</sequence>
<keyword evidence="1" id="KW-0812">Transmembrane</keyword>
<dbReference type="OrthoDB" id="272139at2759"/>
<gene>
    <name evidence="2" type="ORF">BMF94_7114</name>
</gene>
<accession>A0A2S5AZ77</accession>
<evidence type="ECO:0000313" key="2">
    <source>
        <dbReference type="EMBL" id="POY69886.1"/>
    </source>
</evidence>
<dbReference type="STRING" id="741276.A0A2S5AZ77"/>
<evidence type="ECO:0000313" key="3">
    <source>
        <dbReference type="Proteomes" id="UP000237144"/>
    </source>
</evidence>
<dbReference type="AlphaFoldDB" id="A0A2S5AZ77"/>
<keyword evidence="1" id="KW-1133">Transmembrane helix</keyword>
<dbReference type="Proteomes" id="UP000237144">
    <property type="component" value="Unassembled WGS sequence"/>
</dbReference>